<evidence type="ECO:0000256" key="7">
    <source>
        <dbReference type="ARBA" id="ARBA00023136"/>
    </source>
</evidence>
<sequence length="778" mass="82969" precursor="true">MSIRLQVLCSLAIMFLLSCVMFAATWSLTASQKADGLVISLAGRQRMQVQKIAKDALTYAHNAKSGRADASLAAAVRKRLVTFADIQKLLIAGGDYNDGKGFHIPTADQETAALLMATATHFKPFVTEVETMLSRPDSATADRLAAAAENVVTAQDKAVDQLEAETEGNVTTLMTIQASGMALGAVVFVTVLMLLGRNLSAPLTRLREYAAAVARGDLKARAAGNYPSELAELRESLSRMVAALEANMTEAREKGLQAERHAAEAETALATTREQEAQTNELLSRMNEAAAKAVTVSESVMDESASLLEQAHHVAGGAQHQRDRMIETATAMEEMNATVLEVARNASAAAASADEAKGKALTGAEGVRSAVDSIETIRQRILELKESMTRLGQQADSIGHIMNVISDIADQTNLLALNAAIEAARAGDAGRGFAVVADEVRKLAEKTMTATKEVGEAVASIQGQARENISAVETAAQGIEESTNAAAASGRFMDEIVGIVDATAAQVASIATASEEQSATSEEINRAVEEVNRIAGETADGMETATAALSALSALSGELDDVIRRMTGDTTASRPRKTVAPRAVAARAKMPSLPSSRPAAKSLPAPRRPVAAKALPHAPAKPAPKAASTHPAPAHAAPSKSASDAILIWDQSLAVGIQEIDSQHQKLVRMICDLHEAMRAGKGKGQVESILRELEEYAVEHFGFEEKLMEQYKYPGYLNHRKEHEKFVDKVIAFGNDFRANKVALTNEVMDFLKNWLVGHIKGTDQKYSSFFNERGVR</sequence>
<comment type="caution">
    <text evidence="16">The sequence shown here is derived from an EMBL/GenBank/DDBJ whole genome shotgun (WGS) entry which is preliminary data.</text>
</comment>
<keyword evidence="4" id="KW-0479">Metal-binding</keyword>
<keyword evidence="11" id="KW-0175">Coiled coil</keyword>
<dbReference type="PROSITE" id="PS50885">
    <property type="entry name" value="HAMP"/>
    <property type="match status" value="1"/>
</dbReference>
<evidence type="ECO:0000256" key="2">
    <source>
        <dbReference type="ARBA" id="ARBA00010587"/>
    </source>
</evidence>
<evidence type="ECO:0000256" key="9">
    <source>
        <dbReference type="ARBA" id="ARBA00029447"/>
    </source>
</evidence>
<dbReference type="Gene3D" id="1.10.287.950">
    <property type="entry name" value="Methyl-accepting chemotaxis protein"/>
    <property type="match status" value="1"/>
</dbReference>
<dbReference type="PROSITE" id="PS00550">
    <property type="entry name" value="HEMERYTHRINS"/>
    <property type="match status" value="1"/>
</dbReference>
<dbReference type="InterPro" id="IPR016131">
    <property type="entry name" value="Haemerythrin_Fe_BS"/>
</dbReference>
<dbReference type="CDD" id="cd06225">
    <property type="entry name" value="HAMP"/>
    <property type="match status" value="1"/>
</dbReference>
<dbReference type="CDD" id="cd11386">
    <property type="entry name" value="MCP_signal"/>
    <property type="match status" value="1"/>
</dbReference>
<keyword evidence="7" id="KW-0472">Membrane</keyword>
<evidence type="ECO:0000256" key="1">
    <source>
        <dbReference type="ARBA" id="ARBA00004141"/>
    </source>
</evidence>
<dbReference type="PROSITE" id="PS51257">
    <property type="entry name" value="PROKAR_LIPOPROTEIN"/>
    <property type="match status" value="1"/>
</dbReference>
<comment type="similarity">
    <text evidence="2">Belongs to the hemerythrin family.</text>
</comment>
<keyword evidence="13" id="KW-0732">Signal</keyword>
<dbReference type="PROSITE" id="PS50111">
    <property type="entry name" value="CHEMOTAXIS_TRANSDUC_2"/>
    <property type="match status" value="1"/>
</dbReference>
<dbReference type="Pfam" id="PF13675">
    <property type="entry name" value="PilJ"/>
    <property type="match status" value="1"/>
</dbReference>
<evidence type="ECO:0000256" key="12">
    <source>
        <dbReference type="SAM" id="MobiDB-lite"/>
    </source>
</evidence>
<dbReference type="Proteomes" id="UP000006250">
    <property type="component" value="Unassembled WGS sequence"/>
</dbReference>
<dbReference type="GO" id="GO:0046872">
    <property type="term" value="F:metal ion binding"/>
    <property type="evidence" value="ECO:0007669"/>
    <property type="project" value="UniProtKB-KW"/>
</dbReference>
<dbReference type="InterPro" id="IPR012827">
    <property type="entry name" value="Hemerythrin_metal-bd"/>
</dbReference>
<dbReference type="RefSeq" id="WP_005992501.1">
    <property type="nucleotide sequence ID" value="NZ_AECZ01000007.1"/>
</dbReference>
<dbReference type="NCBIfam" id="NF033749">
    <property type="entry name" value="bact_hemeryth"/>
    <property type="match status" value="1"/>
</dbReference>
<feature type="region of interest" description="Disordered" evidence="12">
    <location>
        <begin position="566"/>
        <end position="638"/>
    </location>
</feature>
<organism evidence="16 17">
    <name type="scientific">Solidesulfovibrio fructosivorans JJ]</name>
    <dbReference type="NCBI Taxonomy" id="596151"/>
    <lineage>
        <taxon>Bacteria</taxon>
        <taxon>Pseudomonadati</taxon>
        <taxon>Thermodesulfobacteriota</taxon>
        <taxon>Desulfovibrionia</taxon>
        <taxon>Desulfovibrionales</taxon>
        <taxon>Desulfovibrionaceae</taxon>
        <taxon>Solidesulfovibrio</taxon>
    </lineage>
</organism>
<dbReference type="PANTHER" id="PTHR32089:SF112">
    <property type="entry name" value="LYSOZYME-LIKE PROTEIN-RELATED"/>
    <property type="match status" value="1"/>
</dbReference>
<dbReference type="Pfam" id="PF00015">
    <property type="entry name" value="MCPsignal"/>
    <property type="match status" value="1"/>
</dbReference>
<dbReference type="PANTHER" id="PTHR32089">
    <property type="entry name" value="METHYL-ACCEPTING CHEMOTAXIS PROTEIN MCPB"/>
    <property type="match status" value="1"/>
</dbReference>
<keyword evidence="5" id="KW-1133">Transmembrane helix</keyword>
<dbReference type="eggNOG" id="COG0840">
    <property type="taxonomic scope" value="Bacteria"/>
</dbReference>
<evidence type="ECO:0000256" key="4">
    <source>
        <dbReference type="ARBA" id="ARBA00022723"/>
    </source>
</evidence>
<feature type="domain" description="HAMP" evidence="15">
    <location>
        <begin position="197"/>
        <end position="249"/>
    </location>
</feature>
<dbReference type="InterPro" id="IPR029095">
    <property type="entry name" value="NarX-like_N"/>
</dbReference>
<feature type="compositionally biased region" description="Low complexity" evidence="12">
    <location>
        <begin position="611"/>
        <end position="638"/>
    </location>
</feature>
<dbReference type="SMART" id="SM00283">
    <property type="entry name" value="MA"/>
    <property type="match status" value="1"/>
</dbReference>
<dbReference type="InterPro" id="IPR012312">
    <property type="entry name" value="Hemerythrin-like"/>
</dbReference>
<keyword evidence="8 10" id="KW-0807">Transducer</keyword>
<reference evidence="16 17" key="1">
    <citation type="submission" date="2010-08" db="EMBL/GenBank/DDBJ databases">
        <title>The draft genome of Desulfovibrio fructosovorans JJ.</title>
        <authorList>
            <consortium name="US DOE Joint Genome Institute (JGI-PGF)"/>
            <person name="Lucas S."/>
            <person name="Copeland A."/>
            <person name="Lapidus A."/>
            <person name="Cheng J.-F."/>
            <person name="Bruce D."/>
            <person name="Goodwin L."/>
            <person name="Pitluck S."/>
            <person name="Land M.L."/>
            <person name="Hauser L."/>
            <person name="Chang Y.-J."/>
            <person name="Jeffries C."/>
            <person name="Wall J.D."/>
            <person name="Stahl D.A."/>
            <person name="Arkin A.P."/>
            <person name="Dehal P."/>
            <person name="Stolyar S.M."/>
            <person name="Hazen T.C."/>
            <person name="Woyke T.J."/>
        </authorList>
    </citation>
    <scope>NUCLEOTIDE SEQUENCE [LARGE SCALE GENOMIC DNA]</scope>
    <source>
        <strain evidence="16 17">JJ</strain>
    </source>
</reference>
<protein>
    <submittedName>
        <fullName evidence="16">Methyl-accepting chemotaxis sensory transducer</fullName>
    </submittedName>
</protein>
<dbReference type="eggNOG" id="COG2703">
    <property type="taxonomic scope" value="Bacteria"/>
</dbReference>
<dbReference type="AlphaFoldDB" id="E1JUZ8"/>
<evidence type="ECO:0000313" key="17">
    <source>
        <dbReference type="Proteomes" id="UP000006250"/>
    </source>
</evidence>
<comment type="similarity">
    <text evidence="9">Belongs to the methyl-accepting chemotaxis (MCP) protein family.</text>
</comment>
<accession>E1JUZ8</accession>
<evidence type="ECO:0000256" key="6">
    <source>
        <dbReference type="ARBA" id="ARBA00023004"/>
    </source>
</evidence>
<evidence type="ECO:0000313" key="16">
    <source>
        <dbReference type="EMBL" id="EFL51912.1"/>
    </source>
</evidence>
<feature type="domain" description="Methyl-accepting transducer" evidence="14">
    <location>
        <begin position="296"/>
        <end position="532"/>
    </location>
</feature>
<dbReference type="CDD" id="cd12107">
    <property type="entry name" value="Hemerythrin"/>
    <property type="match status" value="1"/>
</dbReference>
<keyword evidence="3" id="KW-0812">Transmembrane</keyword>
<dbReference type="STRING" id="596151.DesfrDRAFT_1447"/>
<feature type="coiled-coil region" evidence="11">
    <location>
        <begin position="234"/>
        <end position="266"/>
    </location>
</feature>
<dbReference type="Gene3D" id="6.10.340.10">
    <property type="match status" value="1"/>
</dbReference>
<dbReference type="OrthoDB" id="9765238at2"/>
<dbReference type="InterPro" id="IPR035938">
    <property type="entry name" value="Hemerythrin-like_sf"/>
</dbReference>
<feature type="signal peptide" evidence="13">
    <location>
        <begin position="1"/>
        <end position="23"/>
    </location>
</feature>
<dbReference type="GO" id="GO:0016020">
    <property type="term" value="C:membrane"/>
    <property type="evidence" value="ECO:0007669"/>
    <property type="project" value="UniProtKB-SubCell"/>
</dbReference>
<keyword evidence="17" id="KW-1185">Reference proteome</keyword>
<evidence type="ECO:0000259" key="14">
    <source>
        <dbReference type="PROSITE" id="PS50111"/>
    </source>
</evidence>
<keyword evidence="6" id="KW-0408">Iron</keyword>
<dbReference type="GO" id="GO:0007165">
    <property type="term" value="P:signal transduction"/>
    <property type="evidence" value="ECO:0007669"/>
    <property type="project" value="UniProtKB-KW"/>
</dbReference>
<dbReference type="InterPro" id="IPR004089">
    <property type="entry name" value="MCPsignal_dom"/>
</dbReference>
<evidence type="ECO:0000256" key="11">
    <source>
        <dbReference type="SAM" id="Coils"/>
    </source>
</evidence>
<dbReference type="Pfam" id="PF01814">
    <property type="entry name" value="Hemerythrin"/>
    <property type="match status" value="1"/>
</dbReference>
<feature type="chain" id="PRO_5003148153" evidence="13">
    <location>
        <begin position="24"/>
        <end position="778"/>
    </location>
</feature>
<evidence type="ECO:0000259" key="15">
    <source>
        <dbReference type="PROSITE" id="PS50885"/>
    </source>
</evidence>
<evidence type="ECO:0000256" key="13">
    <source>
        <dbReference type="SAM" id="SignalP"/>
    </source>
</evidence>
<dbReference type="SMART" id="SM00304">
    <property type="entry name" value="HAMP"/>
    <property type="match status" value="1"/>
</dbReference>
<comment type="subcellular location">
    <subcellularLocation>
        <location evidence="1">Membrane</location>
        <topology evidence="1">Multi-pass membrane protein</topology>
    </subcellularLocation>
</comment>
<dbReference type="Pfam" id="PF00672">
    <property type="entry name" value="HAMP"/>
    <property type="match status" value="1"/>
</dbReference>
<evidence type="ECO:0000256" key="3">
    <source>
        <dbReference type="ARBA" id="ARBA00022692"/>
    </source>
</evidence>
<dbReference type="SUPFAM" id="SSF58104">
    <property type="entry name" value="Methyl-accepting chemotaxis protein (MCP) signaling domain"/>
    <property type="match status" value="1"/>
</dbReference>
<dbReference type="EMBL" id="AECZ01000007">
    <property type="protein sequence ID" value="EFL51912.1"/>
    <property type="molecule type" value="Genomic_DNA"/>
</dbReference>
<dbReference type="InterPro" id="IPR003660">
    <property type="entry name" value="HAMP_dom"/>
</dbReference>
<evidence type="ECO:0000256" key="5">
    <source>
        <dbReference type="ARBA" id="ARBA00022989"/>
    </source>
</evidence>
<evidence type="ECO:0000256" key="10">
    <source>
        <dbReference type="PROSITE-ProRule" id="PRU00284"/>
    </source>
</evidence>
<dbReference type="NCBIfam" id="TIGR02481">
    <property type="entry name" value="hemeryth_dom"/>
    <property type="match status" value="1"/>
</dbReference>
<dbReference type="Gene3D" id="1.20.120.50">
    <property type="entry name" value="Hemerythrin-like"/>
    <property type="match status" value="1"/>
</dbReference>
<evidence type="ECO:0000256" key="8">
    <source>
        <dbReference type="ARBA" id="ARBA00023224"/>
    </source>
</evidence>
<name>E1JUZ8_SOLFR</name>
<dbReference type="SUPFAM" id="SSF47188">
    <property type="entry name" value="Hemerythrin-like"/>
    <property type="match status" value="1"/>
</dbReference>
<proteinExistence type="inferred from homology"/>
<gene>
    <name evidence="16" type="ORF">DesfrDRAFT_1447</name>
</gene>